<dbReference type="Pfam" id="PF20639">
    <property type="entry name" value="Rrn6_K-rich"/>
    <property type="match status" value="1"/>
</dbReference>
<feature type="compositionally biased region" description="Acidic residues" evidence="1">
    <location>
        <begin position="775"/>
        <end position="785"/>
    </location>
</feature>
<dbReference type="InterPro" id="IPR019350">
    <property type="entry name" value="RNA_pol_I-sp_TIF_RRN6-like"/>
</dbReference>
<accession>A0A4Y7QBS7</accession>
<feature type="region of interest" description="Disordered" evidence="1">
    <location>
        <begin position="818"/>
        <end position="942"/>
    </location>
</feature>
<dbReference type="InterPro" id="IPR015943">
    <property type="entry name" value="WD40/YVTN_repeat-like_dom_sf"/>
</dbReference>
<feature type="compositionally biased region" description="Basic residues" evidence="1">
    <location>
        <begin position="929"/>
        <end position="942"/>
    </location>
</feature>
<dbReference type="Proteomes" id="UP000294933">
    <property type="component" value="Unassembled WGS sequence"/>
</dbReference>
<dbReference type="InterPro" id="IPR048536">
    <property type="entry name" value="Rrn6_K-rich"/>
</dbReference>
<gene>
    <name evidence="4" type="ORF">BD410DRAFT_837750</name>
</gene>
<dbReference type="PANTHER" id="PTHR28221">
    <property type="entry name" value="RNA POLYMERASE I-SPECIFIC TRANSCRIPTION INITIATION FACTOR RRN6"/>
    <property type="match status" value="1"/>
</dbReference>
<organism evidence="4 5">
    <name type="scientific">Rickenella mellea</name>
    <dbReference type="NCBI Taxonomy" id="50990"/>
    <lineage>
        <taxon>Eukaryota</taxon>
        <taxon>Fungi</taxon>
        <taxon>Dikarya</taxon>
        <taxon>Basidiomycota</taxon>
        <taxon>Agaricomycotina</taxon>
        <taxon>Agaricomycetes</taxon>
        <taxon>Hymenochaetales</taxon>
        <taxon>Rickenellaceae</taxon>
        <taxon>Rickenella</taxon>
    </lineage>
</organism>
<dbReference type="Gene3D" id="2.130.10.10">
    <property type="entry name" value="YVTN repeat-like/Quinoprotein amine dehydrogenase"/>
    <property type="match status" value="1"/>
</dbReference>
<proteinExistence type="predicted"/>
<protein>
    <submittedName>
        <fullName evidence="4">Uncharacterized protein</fullName>
    </submittedName>
</protein>
<evidence type="ECO:0000259" key="2">
    <source>
        <dbReference type="Pfam" id="PF10214"/>
    </source>
</evidence>
<dbReference type="Pfam" id="PF10214">
    <property type="entry name" value="Rrn6_beta-prop"/>
    <property type="match status" value="1"/>
</dbReference>
<feature type="domain" description="RRN6 K-rich C-terminal" evidence="3">
    <location>
        <begin position="794"/>
        <end position="942"/>
    </location>
</feature>
<dbReference type="VEuPathDB" id="FungiDB:BD410DRAFT_837750"/>
<sequence>MESWPADYRNGSHAPSFTRGKRKAKENANHWHYPVLDYGALTAATLGPDFEWKFINDRCRGARVQETGKHTKIFPATRALPPPPSKLTSKRKAEQGAQFLRTHYPDIDIPFELINEELIANEKFTADKQAFDPFVGNTIESMHCPDGPRKRCVMLAFPMGENAERLNISPFLSGKDYMTFQPTAKPSWSFQSPIQQIISSSPAMNPTQQKILHVLAIRTFNQVTLLDIKNNPSSKSKQQSACPVTVSKIFSIESSDTDNSPIMDMHFSPPTASKSPILWLVNELGSVFQCNPGAGRKIVTRLVEPSLGDSSGKFFRLAAGAQEHDCIVASEKSIKLYDVRAMDSNVPAYVIGNKKDFVTSVESSQDNHIFCASTTAELLWLDNRNLNRPIMGWRHHRSFDRTLRVRTVVMGGTSLSLLSTRKNGLISAYGVSKANNEPLRAILGPSALGPLHPTGIVTSSTFIKHSDSSLSLVGLSPEGNLRSTDVRYFSNQEESSEDHVSGVRGILHEWLEEVEDLEKRSAMLRPDIGKLGEREFKEVDMLPLYERLFKKPEVSEDDAKRLTEEVFDILDNMTSSLRGPEIEADYLRTTFDIASSSGDDPAEPSRSDFLTGTALNSPSGYRAYKDGRIPVKELAAKAAWHLHLPPIWNRITPDLPASIPSDPQELLPYTLDSGTSPRPHLALQRESEALDELALDLALSADIYSASPFIKSKQQVADAAAGDDPFEASTMLSQAAEGLSLRTTEPPPVDFGYFQPVRKDAKGGRKRYKDHDEVEAPSDAEEEAVDMPMGVRLLLSEWDVGSNPDEYQYVDPYDAEESHAGIGQSGTRNPRVPRVPEHSVAGQSTIPPQPHQPPLVIPASSLKPPAPSKPPKIQSQRLTSGSQPLASPQGFQFSHGASQPDPHHPPDSSQDFMTSTQVLPGPFGGRQPVGKKKPAKKRVVGF</sequence>
<feature type="region of interest" description="Disordered" evidence="1">
    <location>
        <begin position="1"/>
        <end position="23"/>
    </location>
</feature>
<feature type="region of interest" description="Disordered" evidence="1">
    <location>
        <begin position="760"/>
        <end position="785"/>
    </location>
</feature>
<dbReference type="SUPFAM" id="SSF50978">
    <property type="entry name" value="WD40 repeat-like"/>
    <property type="match status" value="1"/>
</dbReference>
<feature type="compositionally biased region" description="Basic and acidic residues" evidence="1">
    <location>
        <begin position="760"/>
        <end position="774"/>
    </location>
</feature>
<dbReference type="InterPro" id="IPR036322">
    <property type="entry name" value="WD40_repeat_dom_sf"/>
</dbReference>
<reference evidence="4 5" key="1">
    <citation type="submission" date="2018-06" db="EMBL/GenBank/DDBJ databases">
        <title>A transcriptomic atlas of mushroom development highlights an independent origin of complex multicellularity.</title>
        <authorList>
            <consortium name="DOE Joint Genome Institute"/>
            <person name="Krizsan K."/>
            <person name="Almasi E."/>
            <person name="Merenyi Z."/>
            <person name="Sahu N."/>
            <person name="Viragh M."/>
            <person name="Koszo T."/>
            <person name="Mondo S."/>
            <person name="Kiss B."/>
            <person name="Balint B."/>
            <person name="Kues U."/>
            <person name="Barry K."/>
            <person name="Hegedus J.C."/>
            <person name="Henrissat B."/>
            <person name="Johnson J."/>
            <person name="Lipzen A."/>
            <person name="Ohm R."/>
            <person name="Nagy I."/>
            <person name="Pangilinan J."/>
            <person name="Yan J."/>
            <person name="Xiong Y."/>
            <person name="Grigoriev I.V."/>
            <person name="Hibbett D.S."/>
            <person name="Nagy L.G."/>
        </authorList>
    </citation>
    <scope>NUCLEOTIDE SEQUENCE [LARGE SCALE GENOMIC DNA]</scope>
    <source>
        <strain evidence="4 5">SZMC22713</strain>
    </source>
</reference>
<feature type="compositionally biased region" description="Pro residues" evidence="1">
    <location>
        <begin position="847"/>
        <end position="856"/>
    </location>
</feature>
<feature type="compositionally biased region" description="Polar residues" evidence="1">
    <location>
        <begin position="873"/>
        <end position="897"/>
    </location>
</feature>
<evidence type="ECO:0000313" key="4">
    <source>
        <dbReference type="EMBL" id="TDL24836.1"/>
    </source>
</evidence>
<feature type="domain" description="RRN6 beta-propeller" evidence="2">
    <location>
        <begin position="146"/>
        <end position="442"/>
    </location>
</feature>
<evidence type="ECO:0000256" key="1">
    <source>
        <dbReference type="SAM" id="MobiDB-lite"/>
    </source>
</evidence>
<evidence type="ECO:0000259" key="3">
    <source>
        <dbReference type="Pfam" id="PF20639"/>
    </source>
</evidence>
<keyword evidence="5" id="KW-1185">Reference proteome</keyword>
<evidence type="ECO:0000313" key="5">
    <source>
        <dbReference type="Proteomes" id="UP000294933"/>
    </source>
</evidence>
<dbReference type="InterPro" id="IPR048535">
    <property type="entry name" value="RRN6_beta-prop"/>
</dbReference>
<dbReference type="PANTHER" id="PTHR28221:SF2">
    <property type="entry name" value="RNA POLYMERASE I-SPECIFIC TRANSCRIPTION INITIATION FACTOR RRN6"/>
    <property type="match status" value="1"/>
</dbReference>
<dbReference type="STRING" id="50990.A0A4Y7QBS7"/>
<dbReference type="EMBL" id="ML170165">
    <property type="protein sequence ID" value="TDL24836.1"/>
    <property type="molecule type" value="Genomic_DNA"/>
</dbReference>
<dbReference type="AlphaFoldDB" id="A0A4Y7QBS7"/>
<name>A0A4Y7QBS7_9AGAM</name>
<dbReference type="OrthoDB" id="2382881at2759"/>